<evidence type="ECO:0000259" key="4">
    <source>
        <dbReference type="Pfam" id="PF00347"/>
    </source>
</evidence>
<dbReference type="FunFam" id="3.90.930.12:FF:000004">
    <property type="entry name" value="60S ribosomal protein L9"/>
    <property type="match status" value="1"/>
</dbReference>
<dbReference type="GO" id="GO:0022625">
    <property type="term" value="C:cytosolic large ribosomal subunit"/>
    <property type="evidence" value="ECO:0007669"/>
    <property type="project" value="TreeGrafter"/>
</dbReference>
<reference evidence="5" key="1">
    <citation type="submission" date="2023-02" db="EMBL/GenBank/DDBJ databases">
        <title>Identification and recombinant expression of a fungal hydrolase from Papiliotrema laurentii that hydrolyzes apple cutin and clears colloidal polyester polyurethane.</title>
        <authorList>
            <consortium name="DOE Joint Genome Institute"/>
            <person name="Roman V.A."/>
            <person name="Bojanowski C."/>
            <person name="Crable B.R."/>
            <person name="Wagner D.N."/>
            <person name="Hung C.S."/>
            <person name="Nadeau L.J."/>
            <person name="Schratz L."/>
            <person name="Haridas S."/>
            <person name="Pangilinan J."/>
            <person name="Lipzen A."/>
            <person name="Na H."/>
            <person name="Yan M."/>
            <person name="Ng V."/>
            <person name="Grigoriev I.V."/>
            <person name="Spatafora J.W."/>
            <person name="Barlow D."/>
            <person name="Biffinger J."/>
            <person name="Kelley-Loughnane N."/>
            <person name="Varaljay V.A."/>
            <person name="Crookes-Goodson W.J."/>
        </authorList>
    </citation>
    <scope>NUCLEOTIDE SEQUENCE</scope>
    <source>
        <strain evidence="5">5307AH</strain>
    </source>
</reference>
<evidence type="ECO:0000256" key="3">
    <source>
        <dbReference type="ARBA" id="ARBA00023274"/>
    </source>
</evidence>
<evidence type="ECO:0000313" key="5">
    <source>
        <dbReference type="EMBL" id="KAK1924494.1"/>
    </source>
</evidence>
<comment type="similarity">
    <text evidence="1">Belongs to the universal ribosomal protein uL6 family.</text>
</comment>
<dbReference type="GO" id="GO:0019843">
    <property type="term" value="F:rRNA binding"/>
    <property type="evidence" value="ECO:0007669"/>
    <property type="project" value="InterPro"/>
</dbReference>
<dbReference type="InterPro" id="IPR036789">
    <property type="entry name" value="Ribosomal_uL6-like_a/b-dom_sf"/>
</dbReference>
<dbReference type="Gene3D" id="3.90.930.12">
    <property type="entry name" value="Ribosomal protein L6, alpha-beta domain"/>
    <property type="match status" value="2"/>
</dbReference>
<keyword evidence="3" id="KW-0687">Ribonucleoprotein</keyword>
<keyword evidence="6" id="KW-1185">Reference proteome</keyword>
<protein>
    <submittedName>
        <fullName evidence="5">60s ribosomal protein l9</fullName>
    </submittedName>
</protein>
<gene>
    <name evidence="5" type="ORF">DB88DRAFT_490650</name>
</gene>
<dbReference type="GO" id="GO:0002181">
    <property type="term" value="P:cytoplasmic translation"/>
    <property type="evidence" value="ECO:0007669"/>
    <property type="project" value="TreeGrafter"/>
</dbReference>
<dbReference type="FunFam" id="3.90.930.12:FF:000003">
    <property type="entry name" value="60S ribosomal protein L9"/>
    <property type="match status" value="1"/>
</dbReference>
<dbReference type="InterPro" id="IPR000702">
    <property type="entry name" value="Ribosomal_uL6-like"/>
</dbReference>
<feature type="domain" description="Large ribosomal subunit protein uL6 alpha-beta" evidence="4">
    <location>
        <begin position="113"/>
        <end position="178"/>
    </location>
</feature>
<evidence type="ECO:0000256" key="1">
    <source>
        <dbReference type="ARBA" id="ARBA00009356"/>
    </source>
</evidence>
<dbReference type="SUPFAM" id="SSF56053">
    <property type="entry name" value="Ribosomal protein L6"/>
    <property type="match status" value="2"/>
</dbReference>
<dbReference type="Proteomes" id="UP001182556">
    <property type="component" value="Unassembled WGS sequence"/>
</dbReference>
<dbReference type="AlphaFoldDB" id="A0AAD9FQU1"/>
<comment type="caution">
    <text evidence="5">The sequence shown here is derived from an EMBL/GenBank/DDBJ whole genome shotgun (WGS) entry which is preliminary data.</text>
</comment>
<dbReference type="InterPro" id="IPR020040">
    <property type="entry name" value="Ribosomal_uL6_a/b-dom"/>
</dbReference>
<keyword evidence="2 5" id="KW-0689">Ribosomal protein</keyword>
<evidence type="ECO:0000256" key="2">
    <source>
        <dbReference type="ARBA" id="ARBA00022980"/>
    </source>
</evidence>
<proteinExistence type="inferred from homology"/>
<dbReference type="PANTHER" id="PTHR11655">
    <property type="entry name" value="60S/50S RIBOSOMAL PROTEIN L6/L9"/>
    <property type="match status" value="1"/>
</dbReference>
<feature type="domain" description="Large ribosomal subunit protein uL6 alpha-beta" evidence="4">
    <location>
        <begin position="12"/>
        <end position="88"/>
    </location>
</feature>
<dbReference type="GO" id="GO:0003735">
    <property type="term" value="F:structural constituent of ribosome"/>
    <property type="evidence" value="ECO:0007669"/>
    <property type="project" value="InterPro"/>
</dbReference>
<dbReference type="PIRSF" id="PIRSF002162">
    <property type="entry name" value="Ribosomal_L6"/>
    <property type="match status" value="1"/>
</dbReference>
<organism evidence="5 6">
    <name type="scientific">Papiliotrema laurentii</name>
    <name type="common">Cryptococcus laurentii</name>
    <dbReference type="NCBI Taxonomy" id="5418"/>
    <lineage>
        <taxon>Eukaryota</taxon>
        <taxon>Fungi</taxon>
        <taxon>Dikarya</taxon>
        <taxon>Basidiomycota</taxon>
        <taxon>Agaricomycotina</taxon>
        <taxon>Tremellomycetes</taxon>
        <taxon>Tremellales</taxon>
        <taxon>Rhynchogastremaceae</taxon>
        <taxon>Papiliotrema</taxon>
    </lineage>
</organism>
<name>A0AAD9FQU1_PAPLA</name>
<dbReference type="PANTHER" id="PTHR11655:SF16">
    <property type="entry name" value="60S RIBOSOMAL PROTEIN L9"/>
    <property type="match status" value="1"/>
</dbReference>
<evidence type="ECO:0000313" key="6">
    <source>
        <dbReference type="Proteomes" id="UP001182556"/>
    </source>
</evidence>
<accession>A0AAD9FQU1</accession>
<dbReference type="EMBL" id="JAODAN010000005">
    <property type="protein sequence ID" value="KAK1924494.1"/>
    <property type="molecule type" value="Genomic_DNA"/>
</dbReference>
<sequence>MKDITSVESLDIPAGVTVNVKARTITVEGPRGSLTKNTGHVQMDIQVVKRAKGSQVLFTVFHGARKHVACLRTIKSLVENMIIGVTKGFLYKMRLVYAHFPINAIVGDNGSSLQIRNFLGEKFVRECPMLEGTKVSMSDVKDELILQGNDIEKVSQSAASITDKCRVKNKDIRKFLDGIYISERTTVVQDEV</sequence>
<dbReference type="Pfam" id="PF00347">
    <property type="entry name" value="Ribosomal_L6"/>
    <property type="match status" value="2"/>
</dbReference>